<dbReference type="Proteomes" id="UP001224428">
    <property type="component" value="Unassembled WGS sequence"/>
</dbReference>
<reference evidence="2" key="1">
    <citation type="submission" date="2023-05" db="EMBL/GenBank/DDBJ databases">
        <title>Mycoplasma phocimorsus sp. nov., isolated from Scandinavian patients with seal finger or septic arthritis after contact with seals.</title>
        <authorList>
            <person name="Skafte-Holm A."/>
            <person name="Pedersen T.R."/>
            <person name="Froelund M."/>
            <person name="Stegger M."/>
            <person name="Qvortrup K."/>
            <person name="Michaels D.L."/>
            <person name="Brown D.R."/>
            <person name="Jensen J.S."/>
        </authorList>
    </citation>
    <scope>NUCLEOTIDE SEQUENCE</scope>
    <source>
        <strain evidence="2">M5725</strain>
    </source>
</reference>
<dbReference type="AlphaFoldDB" id="A0AAJ1PRN8"/>
<dbReference type="EMBL" id="JASDDP010000026">
    <property type="protein sequence ID" value="MDJ1646084.1"/>
    <property type="molecule type" value="Genomic_DNA"/>
</dbReference>
<keyword evidence="1" id="KW-0472">Membrane</keyword>
<comment type="caution">
    <text evidence="2">The sequence shown here is derived from an EMBL/GenBank/DDBJ whole genome shotgun (WGS) entry which is preliminary data.</text>
</comment>
<evidence type="ECO:0000313" key="3">
    <source>
        <dbReference type="Proteomes" id="UP001224428"/>
    </source>
</evidence>
<dbReference type="RefSeq" id="WP_283827447.1">
    <property type="nucleotide sequence ID" value="NZ_JASDDP010000026.1"/>
</dbReference>
<accession>A0AAJ1PRN8</accession>
<gene>
    <name evidence="2" type="ORF">QLQ80_03270</name>
</gene>
<organism evidence="2 3">
    <name type="scientific">Mycoplasma phocimorsus</name>
    <dbReference type="NCBI Taxonomy" id="3045839"/>
    <lineage>
        <taxon>Bacteria</taxon>
        <taxon>Bacillati</taxon>
        <taxon>Mycoplasmatota</taxon>
        <taxon>Mollicutes</taxon>
        <taxon>Mycoplasmataceae</taxon>
        <taxon>Mycoplasma</taxon>
    </lineage>
</organism>
<proteinExistence type="predicted"/>
<keyword evidence="1" id="KW-0812">Transmembrane</keyword>
<protein>
    <submittedName>
        <fullName evidence="2">Uncharacterized protein</fullName>
    </submittedName>
</protein>
<keyword evidence="3" id="KW-1185">Reference proteome</keyword>
<name>A0AAJ1PRN8_9MOLU</name>
<keyword evidence="1" id="KW-1133">Transmembrane helix</keyword>
<sequence>SQSSRQISTKISGLTFPWTKVLYVSLGLVGTGLLGFGLYEVGKRLFGKPKGWYVKGKGDKNITKVYYSSSSFSTTNNSVSTLAQKNGKDTTYYWLPRNNNDLLFAEISYNVNNNTVEDQKYQYKDGKWTLSNKSGNNTNEDYIFEPVYW</sequence>
<feature type="non-terminal residue" evidence="2">
    <location>
        <position position="1"/>
    </location>
</feature>
<feature type="transmembrane region" description="Helical" evidence="1">
    <location>
        <begin position="21"/>
        <end position="41"/>
    </location>
</feature>
<evidence type="ECO:0000313" key="2">
    <source>
        <dbReference type="EMBL" id="MDJ1646084.1"/>
    </source>
</evidence>
<evidence type="ECO:0000256" key="1">
    <source>
        <dbReference type="SAM" id="Phobius"/>
    </source>
</evidence>